<dbReference type="OrthoDB" id="1269458at2"/>
<dbReference type="STRING" id="421058.SAMN05421866_1151"/>
<protein>
    <submittedName>
        <fullName evidence="1">Uncharacterized protein</fullName>
    </submittedName>
</protein>
<organism evidence="1 2">
    <name type="scientific">Chryseobacterium oranimense</name>
    <dbReference type="NCBI Taxonomy" id="421058"/>
    <lineage>
        <taxon>Bacteria</taxon>
        <taxon>Pseudomonadati</taxon>
        <taxon>Bacteroidota</taxon>
        <taxon>Flavobacteriia</taxon>
        <taxon>Flavobacteriales</taxon>
        <taxon>Weeksellaceae</taxon>
        <taxon>Chryseobacterium group</taxon>
        <taxon>Chryseobacterium</taxon>
    </lineage>
</organism>
<dbReference type="AlphaFoldDB" id="A0A1M5LMP9"/>
<evidence type="ECO:0000313" key="1">
    <source>
        <dbReference type="EMBL" id="SHG66295.1"/>
    </source>
</evidence>
<gene>
    <name evidence="1" type="ORF">SAMN05421866_1151</name>
</gene>
<dbReference type="RefSeq" id="WP_073060807.1">
    <property type="nucleotide sequence ID" value="NZ_FQWT01000001.1"/>
</dbReference>
<name>A0A1M5LMP9_9FLAO</name>
<reference evidence="2" key="1">
    <citation type="submission" date="2016-11" db="EMBL/GenBank/DDBJ databases">
        <authorList>
            <person name="Varghese N."/>
            <person name="Submissions S."/>
        </authorList>
    </citation>
    <scope>NUCLEOTIDE SEQUENCE [LARGE SCALE GENOMIC DNA]</scope>
    <source>
        <strain evidence="2">DSM 19055</strain>
    </source>
</reference>
<keyword evidence="2" id="KW-1185">Reference proteome</keyword>
<dbReference type="Proteomes" id="UP000184047">
    <property type="component" value="Unassembled WGS sequence"/>
</dbReference>
<accession>A0A1M5LMP9</accession>
<proteinExistence type="predicted"/>
<evidence type="ECO:0000313" key="2">
    <source>
        <dbReference type="Proteomes" id="UP000184047"/>
    </source>
</evidence>
<sequence>MILGVYWYFKFPENLYSFHFFKFSQGLGGHANNPAELIAKVSVNHPENLLNKLKELHLRFSGSYLNIKVNENQCMISIGDYQLFDYHFQLVSEIEKLLIDENAVSLDISFEAKSTVNFTPEQKKFENIEYRFIQLTGSDFKKNNAENFSIRIDFNLPSAHKKDFINDLIEICIEENIHVLYYFDRDFDNHCNLMVFFTNGRQTENTVQQVAINSFGKKINHLNQKYPFHFGFFGGMEHYPFNDPHPVLMMDEEYILNKK</sequence>
<dbReference type="EMBL" id="FQWT01000001">
    <property type="protein sequence ID" value="SHG66295.1"/>
    <property type="molecule type" value="Genomic_DNA"/>
</dbReference>